<feature type="domain" description="Aminoglycoside phosphotransferase" evidence="1">
    <location>
        <begin position="22"/>
        <end position="271"/>
    </location>
</feature>
<dbReference type="EMBL" id="JAFIDN010000007">
    <property type="protein sequence ID" value="MBP3192902.1"/>
    <property type="molecule type" value="Genomic_DNA"/>
</dbReference>
<dbReference type="InterPro" id="IPR011009">
    <property type="entry name" value="Kinase-like_dom_sf"/>
</dbReference>
<dbReference type="Gene3D" id="3.90.1200.10">
    <property type="match status" value="1"/>
</dbReference>
<evidence type="ECO:0000313" key="2">
    <source>
        <dbReference type="EMBL" id="MBP3192902.1"/>
    </source>
</evidence>
<accession>A0A8J7UVU3</accession>
<keyword evidence="3" id="KW-1185">Reference proteome</keyword>
<dbReference type="InterPro" id="IPR002575">
    <property type="entry name" value="Aminoglycoside_PTrfase"/>
</dbReference>
<dbReference type="SUPFAM" id="SSF56112">
    <property type="entry name" value="Protein kinase-like (PK-like)"/>
    <property type="match status" value="1"/>
</dbReference>
<sequence>MNKSCIPSIFDQFATGETLEDYEPFGSGHIHQTWLIRSSGDHRPDYVLQKINQKIFSSVDGMMSNIQKVTNHIREKSTTLDKNCCDDRVLKVIPTRVGNSYLTDSSGEHWRLYLKVESGISYDLVPNEKVAYEAGKAFGQFITDLEDFPYDELEIVIPDFHSVEWRYEQLSDALKQNLAGRRDKVDPEITFARDQIKRMVVVPRLVQQGLLPERVTHNDTKLNNILFDQNDKAKCVIDLDTVMPGLVLYDFGDLIRTAANTAQEDEADLEQVQINFPVYEAITSGFFESTRKILTPEEADILALAGPFMAYLMGIRFLADYLNGDQYYHIDDPEQNLRRCRTQFRFIEHLLHEESECRKLIQNYYSNVTQKGSSFTK</sequence>
<name>A0A8J7UVU3_9BACT</name>
<dbReference type="RefSeq" id="WP_210512049.1">
    <property type="nucleotide sequence ID" value="NZ_JAFIDN010000007.1"/>
</dbReference>
<reference evidence="2" key="1">
    <citation type="submission" date="2021-02" db="EMBL/GenBank/DDBJ databases">
        <title>Natronogracilivirga saccharolytica gen. nov. sp. nov. a new anaerobic, haloalkiliphilic carbohydrate-fermenting bacterium from soda lake and proposing of Cyclonatronumiaceae fam. nov. in the phylum Balneolaeota.</title>
        <authorList>
            <person name="Zhilina T.N."/>
            <person name="Sorokin D.Y."/>
            <person name="Zavarzina D.G."/>
            <person name="Toshchakov S.V."/>
            <person name="Kublanov I.V."/>
        </authorList>
    </citation>
    <scope>NUCLEOTIDE SEQUENCE</scope>
    <source>
        <strain evidence="2">Z-1702</strain>
    </source>
</reference>
<evidence type="ECO:0000313" key="3">
    <source>
        <dbReference type="Proteomes" id="UP000673975"/>
    </source>
</evidence>
<dbReference type="Proteomes" id="UP000673975">
    <property type="component" value="Unassembled WGS sequence"/>
</dbReference>
<evidence type="ECO:0000259" key="1">
    <source>
        <dbReference type="Pfam" id="PF01636"/>
    </source>
</evidence>
<organism evidence="2 3">
    <name type="scientific">Natronogracilivirga saccharolytica</name>
    <dbReference type="NCBI Taxonomy" id="2812953"/>
    <lineage>
        <taxon>Bacteria</taxon>
        <taxon>Pseudomonadati</taxon>
        <taxon>Balneolota</taxon>
        <taxon>Balneolia</taxon>
        <taxon>Balneolales</taxon>
        <taxon>Cyclonatronaceae</taxon>
        <taxon>Natronogracilivirga</taxon>
    </lineage>
</organism>
<dbReference type="PANTHER" id="PTHR21064">
    <property type="entry name" value="AMINOGLYCOSIDE PHOSPHOTRANSFERASE DOMAIN-CONTAINING PROTEIN-RELATED"/>
    <property type="match status" value="1"/>
</dbReference>
<dbReference type="InterPro" id="IPR050249">
    <property type="entry name" value="Pseudomonas-type_ThrB"/>
</dbReference>
<dbReference type="PANTHER" id="PTHR21064:SF5">
    <property type="entry name" value="SLR1880 PROTEIN"/>
    <property type="match status" value="1"/>
</dbReference>
<dbReference type="Pfam" id="PF01636">
    <property type="entry name" value="APH"/>
    <property type="match status" value="1"/>
</dbReference>
<gene>
    <name evidence="2" type="ORF">NATSA_09530</name>
</gene>
<proteinExistence type="predicted"/>
<protein>
    <submittedName>
        <fullName evidence="2">Aminoglycoside phosphotransferase family protein</fullName>
    </submittedName>
</protein>
<comment type="caution">
    <text evidence="2">The sequence shown here is derived from an EMBL/GenBank/DDBJ whole genome shotgun (WGS) entry which is preliminary data.</text>
</comment>
<dbReference type="AlphaFoldDB" id="A0A8J7UVU3"/>